<reference evidence="1" key="1">
    <citation type="submission" date="2021-06" db="EMBL/GenBank/DDBJ databases">
        <title>Parelaphostrongylus tenuis whole genome reference sequence.</title>
        <authorList>
            <person name="Garwood T.J."/>
            <person name="Larsen P.A."/>
            <person name="Fountain-Jones N.M."/>
            <person name="Garbe J.R."/>
            <person name="Macchietto M.G."/>
            <person name="Kania S.A."/>
            <person name="Gerhold R.W."/>
            <person name="Richards J.E."/>
            <person name="Wolf T.M."/>
        </authorList>
    </citation>
    <scope>NUCLEOTIDE SEQUENCE</scope>
    <source>
        <strain evidence="1">MNPRO001-30</strain>
        <tissue evidence="1">Meninges</tissue>
    </source>
</reference>
<protein>
    <submittedName>
        <fullName evidence="1">Uncharacterized protein</fullName>
    </submittedName>
</protein>
<sequence>MATWSRQMWQNVVNRAVRMLTSGSFGSHFFAAVATESSLLAADNILKEVRIIAGGNRVTGI</sequence>
<proteinExistence type="predicted"/>
<evidence type="ECO:0000313" key="1">
    <source>
        <dbReference type="EMBL" id="KAJ1369222.1"/>
    </source>
</evidence>
<dbReference type="AlphaFoldDB" id="A0AAD5R3Z7"/>
<comment type="caution">
    <text evidence="1">The sequence shown here is derived from an EMBL/GenBank/DDBJ whole genome shotgun (WGS) entry which is preliminary data.</text>
</comment>
<name>A0AAD5R3Z7_PARTN</name>
<keyword evidence="2" id="KW-1185">Reference proteome</keyword>
<evidence type="ECO:0000313" key="2">
    <source>
        <dbReference type="Proteomes" id="UP001196413"/>
    </source>
</evidence>
<organism evidence="1 2">
    <name type="scientific">Parelaphostrongylus tenuis</name>
    <name type="common">Meningeal worm</name>
    <dbReference type="NCBI Taxonomy" id="148309"/>
    <lineage>
        <taxon>Eukaryota</taxon>
        <taxon>Metazoa</taxon>
        <taxon>Ecdysozoa</taxon>
        <taxon>Nematoda</taxon>
        <taxon>Chromadorea</taxon>
        <taxon>Rhabditida</taxon>
        <taxon>Rhabditina</taxon>
        <taxon>Rhabditomorpha</taxon>
        <taxon>Strongyloidea</taxon>
        <taxon>Metastrongylidae</taxon>
        <taxon>Parelaphostrongylus</taxon>
    </lineage>
</organism>
<accession>A0AAD5R3Z7</accession>
<dbReference type="EMBL" id="JAHQIW010006460">
    <property type="protein sequence ID" value="KAJ1369222.1"/>
    <property type="molecule type" value="Genomic_DNA"/>
</dbReference>
<dbReference type="Proteomes" id="UP001196413">
    <property type="component" value="Unassembled WGS sequence"/>
</dbReference>
<gene>
    <name evidence="1" type="ORF">KIN20_030633</name>
</gene>